<feature type="region of interest" description="Disordered" evidence="4">
    <location>
        <begin position="153"/>
        <end position="175"/>
    </location>
</feature>
<dbReference type="InterPro" id="IPR036390">
    <property type="entry name" value="WH_DNA-bd_sf"/>
</dbReference>
<dbReference type="PROSITE" id="PS50995">
    <property type="entry name" value="HTH_MARR_2"/>
    <property type="match status" value="1"/>
</dbReference>
<evidence type="ECO:0000256" key="4">
    <source>
        <dbReference type="SAM" id="MobiDB-lite"/>
    </source>
</evidence>
<evidence type="ECO:0000256" key="2">
    <source>
        <dbReference type="ARBA" id="ARBA00023125"/>
    </source>
</evidence>
<evidence type="ECO:0000313" key="6">
    <source>
        <dbReference type="EMBL" id="MBK1669762.1"/>
    </source>
</evidence>
<protein>
    <submittedName>
        <fullName evidence="6">MarR family transcriptional regulator</fullName>
    </submittedName>
</protein>
<feature type="compositionally biased region" description="Basic and acidic residues" evidence="4">
    <location>
        <begin position="153"/>
        <end position="163"/>
    </location>
</feature>
<keyword evidence="2" id="KW-0238">DNA-binding</keyword>
<gene>
    <name evidence="6" type="ORF">CKO28_17125</name>
</gene>
<dbReference type="PANTHER" id="PTHR33164">
    <property type="entry name" value="TRANSCRIPTIONAL REGULATOR, MARR FAMILY"/>
    <property type="match status" value="1"/>
</dbReference>
<name>A0ABS1DH06_9PROT</name>
<keyword evidence="1" id="KW-0805">Transcription regulation</keyword>
<evidence type="ECO:0000256" key="1">
    <source>
        <dbReference type="ARBA" id="ARBA00023015"/>
    </source>
</evidence>
<sequence length="175" mass="20366">MADVKTGYNPLFLREEELRQAMELLFFAYRDFTRVPDQILAKHGFGRAHHRVIYFVGREPGITVSELLRLLQITKQSLSRLLSQLVREGFIQQSPGAQDRRQRRLELTEQGRALERELSENQRRLIAAAYREAGAEAVEGFRRVMLGMIEEGDRRRFDRREGQPESGAGPRRLTR</sequence>
<dbReference type="Pfam" id="PF12802">
    <property type="entry name" value="MarR_2"/>
    <property type="match status" value="1"/>
</dbReference>
<dbReference type="InterPro" id="IPR000835">
    <property type="entry name" value="HTH_MarR-typ"/>
</dbReference>
<dbReference type="Gene3D" id="1.10.10.10">
    <property type="entry name" value="Winged helix-like DNA-binding domain superfamily/Winged helix DNA-binding domain"/>
    <property type="match status" value="1"/>
</dbReference>
<dbReference type="PROSITE" id="PS01117">
    <property type="entry name" value="HTH_MARR_1"/>
    <property type="match status" value="1"/>
</dbReference>
<dbReference type="Proteomes" id="UP001296873">
    <property type="component" value="Unassembled WGS sequence"/>
</dbReference>
<keyword evidence="3" id="KW-0804">Transcription</keyword>
<evidence type="ECO:0000256" key="3">
    <source>
        <dbReference type="ARBA" id="ARBA00023163"/>
    </source>
</evidence>
<feature type="domain" description="HTH marR-type" evidence="5">
    <location>
        <begin position="15"/>
        <end position="150"/>
    </location>
</feature>
<dbReference type="PANTHER" id="PTHR33164:SF44">
    <property type="entry name" value="TRANSCRIPTIONAL REGULATORY PROTEIN"/>
    <property type="match status" value="1"/>
</dbReference>
<accession>A0ABS1DH06</accession>
<dbReference type="SUPFAM" id="SSF46785">
    <property type="entry name" value="Winged helix' DNA-binding domain"/>
    <property type="match status" value="1"/>
</dbReference>
<proteinExistence type="predicted"/>
<dbReference type="InterPro" id="IPR023187">
    <property type="entry name" value="Tscrpt_reg_MarR-type_CS"/>
</dbReference>
<dbReference type="EMBL" id="NRRL01000060">
    <property type="protein sequence ID" value="MBK1669762.1"/>
    <property type="molecule type" value="Genomic_DNA"/>
</dbReference>
<evidence type="ECO:0000259" key="5">
    <source>
        <dbReference type="PROSITE" id="PS50995"/>
    </source>
</evidence>
<dbReference type="RefSeq" id="WP_200342104.1">
    <property type="nucleotide sequence ID" value="NZ_NRRL01000060.1"/>
</dbReference>
<evidence type="ECO:0000313" key="7">
    <source>
        <dbReference type="Proteomes" id="UP001296873"/>
    </source>
</evidence>
<organism evidence="6 7">
    <name type="scientific">Rhodovibrio sodomensis</name>
    <dbReference type="NCBI Taxonomy" id="1088"/>
    <lineage>
        <taxon>Bacteria</taxon>
        <taxon>Pseudomonadati</taxon>
        <taxon>Pseudomonadota</taxon>
        <taxon>Alphaproteobacteria</taxon>
        <taxon>Rhodospirillales</taxon>
        <taxon>Rhodovibrionaceae</taxon>
        <taxon>Rhodovibrio</taxon>
    </lineage>
</organism>
<dbReference type="InterPro" id="IPR036388">
    <property type="entry name" value="WH-like_DNA-bd_sf"/>
</dbReference>
<dbReference type="PRINTS" id="PR00598">
    <property type="entry name" value="HTHMARR"/>
</dbReference>
<keyword evidence="7" id="KW-1185">Reference proteome</keyword>
<reference evidence="6 7" key="1">
    <citation type="journal article" date="2020" name="Microorganisms">
        <title>Osmotic Adaptation and Compatible Solute Biosynthesis of Phototrophic Bacteria as Revealed from Genome Analyses.</title>
        <authorList>
            <person name="Imhoff J.F."/>
            <person name="Rahn T."/>
            <person name="Kunzel S."/>
            <person name="Keller A."/>
            <person name="Neulinger S.C."/>
        </authorList>
    </citation>
    <scope>NUCLEOTIDE SEQUENCE [LARGE SCALE GENOMIC DNA]</scope>
    <source>
        <strain evidence="6 7">DSM 9895</strain>
    </source>
</reference>
<dbReference type="InterPro" id="IPR039422">
    <property type="entry name" value="MarR/SlyA-like"/>
</dbReference>
<dbReference type="SMART" id="SM00347">
    <property type="entry name" value="HTH_MARR"/>
    <property type="match status" value="1"/>
</dbReference>
<comment type="caution">
    <text evidence="6">The sequence shown here is derived from an EMBL/GenBank/DDBJ whole genome shotgun (WGS) entry which is preliminary data.</text>
</comment>